<organism evidence="2 3">
    <name type="scientific">Dunaliella salina</name>
    <name type="common">Green alga</name>
    <name type="synonym">Protococcus salinus</name>
    <dbReference type="NCBI Taxonomy" id="3046"/>
    <lineage>
        <taxon>Eukaryota</taxon>
        <taxon>Viridiplantae</taxon>
        <taxon>Chlorophyta</taxon>
        <taxon>core chlorophytes</taxon>
        <taxon>Chlorophyceae</taxon>
        <taxon>CS clade</taxon>
        <taxon>Chlamydomonadales</taxon>
        <taxon>Dunaliellaceae</taxon>
        <taxon>Dunaliella</taxon>
    </lineage>
</organism>
<dbReference type="Proteomes" id="UP000815325">
    <property type="component" value="Unassembled WGS sequence"/>
</dbReference>
<accession>A0ABQ7H5Q6</accession>
<evidence type="ECO:0000256" key="1">
    <source>
        <dbReference type="SAM" id="MobiDB-lite"/>
    </source>
</evidence>
<dbReference type="PANTHER" id="PTHR34554:SF2">
    <property type="entry name" value="RGS1-HXK1-INTERACTING PROTEIN 1"/>
    <property type="match status" value="1"/>
</dbReference>
<dbReference type="PANTHER" id="PTHR34554">
    <property type="entry name" value="RGS1-HXK1-INTERACTING PROTEIN 1"/>
    <property type="match status" value="1"/>
</dbReference>
<sequence>MSTDETGGDQEPSWTQALGETQKQVDESIRVGAREFGKGVLSLRDALSTSYSATLAAFDEAKGYVDQAQKQAQEAEDAAVSGAKSAMAWGAANPNLAYPAAGASVLLLLPGARRLLWRKTFGRLRNPEVALKNSADRVQSVHTHVNDHATQLSKLQERMLAAEAEYNSGYSKLKATRIELQRLASNVAKDEKTANAVVQELRALKAMNASLNLRAEAASHLAQLRTQKQQANKHIYRIANRDI</sequence>
<name>A0ABQ7H5Q6_DUNSA</name>
<feature type="compositionally biased region" description="Polar residues" evidence="1">
    <location>
        <begin position="12"/>
        <end position="22"/>
    </location>
</feature>
<feature type="region of interest" description="Disordered" evidence="1">
    <location>
        <begin position="1"/>
        <end position="25"/>
    </location>
</feature>
<reference evidence="2" key="1">
    <citation type="submission" date="2017-08" db="EMBL/GenBank/DDBJ databases">
        <authorList>
            <person name="Polle J.E."/>
            <person name="Barry K."/>
            <person name="Cushman J."/>
            <person name="Schmutz J."/>
            <person name="Tran D."/>
            <person name="Hathwaick L.T."/>
            <person name="Yim W.C."/>
            <person name="Jenkins J."/>
            <person name="Mckie-Krisberg Z.M."/>
            <person name="Prochnik S."/>
            <person name="Lindquist E."/>
            <person name="Dockter R.B."/>
            <person name="Adam C."/>
            <person name="Molina H."/>
            <person name="Bunkerborg J."/>
            <person name="Jin E."/>
            <person name="Buchheim M."/>
            <person name="Magnuson J."/>
        </authorList>
    </citation>
    <scope>NUCLEOTIDE SEQUENCE</scope>
    <source>
        <strain evidence="2">CCAP 19/18</strain>
    </source>
</reference>
<evidence type="ECO:0000313" key="3">
    <source>
        <dbReference type="Proteomes" id="UP000815325"/>
    </source>
</evidence>
<evidence type="ECO:0000313" key="2">
    <source>
        <dbReference type="EMBL" id="KAF5842190.1"/>
    </source>
</evidence>
<dbReference type="InterPro" id="IPR053284">
    <property type="entry name" value="RGS1-HXK1_interactor"/>
</dbReference>
<protein>
    <submittedName>
        <fullName evidence="2">Uncharacterized protein</fullName>
    </submittedName>
</protein>
<dbReference type="EMBL" id="MU069466">
    <property type="protein sequence ID" value="KAF5842190.1"/>
    <property type="molecule type" value="Genomic_DNA"/>
</dbReference>
<comment type="caution">
    <text evidence="2">The sequence shown here is derived from an EMBL/GenBank/DDBJ whole genome shotgun (WGS) entry which is preliminary data.</text>
</comment>
<keyword evidence="3" id="KW-1185">Reference proteome</keyword>
<proteinExistence type="predicted"/>
<gene>
    <name evidence="2" type="ORF">DUNSADRAFT_8590</name>
</gene>